<dbReference type="InterPro" id="IPR036397">
    <property type="entry name" value="RNaseH_sf"/>
</dbReference>
<proteinExistence type="predicted"/>
<dbReference type="PANTHER" id="PTHR33116:SF86">
    <property type="entry name" value="REVERSE TRANSCRIPTASE DOMAIN-CONTAINING PROTEIN"/>
    <property type="match status" value="1"/>
</dbReference>
<feature type="domain" description="RNase H type-1" evidence="3">
    <location>
        <begin position="1103"/>
        <end position="1181"/>
    </location>
</feature>
<dbReference type="Gene3D" id="3.60.10.10">
    <property type="entry name" value="Endonuclease/exonuclease/phosphatase"/>
    <property type="match status" value="1"/>
</dbReference>
<reference evidence="5 6" key="1">
    <citation type="submission" date="2024-02" db="EMBL/GenBank/DDBJ databases">
        <title>High-quality chromosome-scale genome assembly of Pensacola bahiagrass (Paspalum notatum Flugge var. saurae).</title>
        <authorList>
            <person name="Vega J.M."/>
            <person name="Podio M."/>
            <person name="Orjuela J."/>
            <person name="Siena L.A."/>
            <person name="Pessino S.C."/>
            <person name="Combes M.C."/>
            <person name="Mariac C."/>
            <person name="Albertini E."/>
            <person name="Pupilli F."/>
            <person name="Ortiz J.P.A."/>
            <person name="Leblanc O."/>
        </authorList>
    </citation>
    <scope>NUCLEOTIDE SEQUENCE [LARGE SCALE GENOMIC DNA]</scope>
    <source>
        <strain evidence="5">R1</strain>
        <tissue evidence="5">Leaf</tissue>
    </source>
</reference>
<dbReference type="PANTHER" id="PTHR33116">
    <property type="entry name" value="REVERSE TRANSCRIPTASE ZINC-BINDING DOMAIN-CONTAINING PROTEIN-RELATED-RELATED"/>
    <property type="match status" value="1"/>
</dbReference>
<dbReference type="InterPro" id="IPR026960">
    <property type="entry name" value="RVT-Znf"/>
</dbReference>
<dbReference type="GO" id="GO:0004523">
    <property type="term" value="F:RNA-DNA hybrid ribonuclease activity"/>
    <property type="evidence" value="ECO:0007669"/>
    <property type="project" value="InterPro"/>
</dbReference>
<keyword evidence="6" id="KW-1185">Reference proteome</keyword>
<organism evidence="5 6">
    <name type="scientific">Paspalum notatum var. saurae</name>
    <dbReference type="NCBI Taxonomy" id="547442"/>
    <lineage>
        <taxon>Eukaryota</taxon>
        <taxon>Viridiplantae</taxon>
        <taxon>Streptophyta</taxon>
        <taxon>Embryophyta</taxon>
        <taxon>Tracheophyta</taxon>
        <taxon>Spermatophyta</taxon>
        <taxon>Magnoliopsida</taxon>
        <taxon>Liliopsida</taxon>
        <taxon>Poales</taxon>
        <taxon>Poaceae</taxon>
        <taxon>PACMAD clade</taxon>
        <taxon>Panicoideae</taxon>
        <taxon>Andropogonodae</taxon>
        <taxon>Paspaleae</taxon>
        <taxon>Paspalinae</taxon>
        <taxon>Paspalum</taxon>
    </lineage>
</organism>
<dbReference type="EMBL" id="CP144747">
    <property type="protein sequence ID" value="WVZ62142.1"/>
    <property type="molecule type" value="Genomic_DNA"/>
</dbReference>
<dbReference type="InterPro" id="IPR005135">
    <property type="entry name" value="Endo/exonuclease/phosphatase"/>
</dbReference>
<dbReference type="GO" id="GO:0003676">
    <property type="term" value="F:nucleic acid binding"/>
    <property type="evidence" value="ECO:0007669"/>
    <property type="project" value="InterPro"/>
</dbReference>
<dbReference type="Pfam" id="PF00078">
    <property type="entry name" value="RVT_1"/>
    <property type="match status" value="1"/>
</dbReference>
<feature type="domain" description="Reverse transcriptase" evidence="1">
    <location>
        <begin position="501"/>
        <end position="587"/>
    </location>
</feature>
<name>A0AAQ3WHU8_PASNO</name>
<dbReference type="InterPro" id="IPR036691">
    <property type="entry name" value="Endo/exonu/phosph_ase_sf"/>
</dbReference>
<dbReference type="Gene3D" id="3.30.420.10">
    <property type="entry name" value="Ribonuclease H-like superfamily/Ribonuclease H"/>
    <property type="match status" value="1"/>
</dbReference>
<dbReference type="Pfam" id="PF13456">
    <property type="entry name" value="RVT_3"/>
    <property type="match status" value="1"/>
</dbReference>
<evidence type="ECO:0000259" key="1">
    <source>
        <dbReference type="Pfam" id="PF00078"/>
    </source>
</evidence>
<evidence type="ECO:0000259" key="4">
    <source>
        <dbReference type="Pfam" id="PF13966"/>
    </source>
</evidence>
<dbReference type="SUPFAM" id="SSF56219">
    <property type="entry name" value="DNase I-like"/>
    <property type="match status" value="1"/>
</dbReference>
<evidence type="ECO:0000313" key="5">
    <source>
        <dbReference type="EMBL" id="WVZ62142.1"/>
    </source>
</evidence>
<dbReference type="InterPro" id="IPR043502">
    <property type="entry name" value="DNA/RNA_pol_sf"/>
</dbReference>
<dbReference type="Proteomes" id="UP001341281">
    <property type="component" value="Chromosome 03"/>
</dbReference>
<dbReference type="InterPro" id="IPR002156">
    <property type="entry name" value="RNaseH_domain"/>
</dbReference>
<dbReference type="InterPro" id="IPR012337">
    <property type="entry name" value="RNaseH-like_sf"/>
</dbReference>
<evidence type="ECO:0000313" key="6">
    <source>
        <dbReference type="Proteomes" id="UP001341281"/>
    </source>
</evidence>
<evidence type="ECO:0008006" key="7">
    <source>
        <dbReference type="Google" id="ProtNLM"/>
    </source>
</evidence>
<protein>
    <recommendedName>
        <fullName evidence="7">Reverse transcriptase</fullName>
    </recommendedName>
</protein>
<sequence length="1198" mass="136724">MRIVAWNCRGLGNGPAIRGLLELQKEEGPDVLFLSETKHDGKWLDWLRWRLGLSNMVAKDSVRASGGLAVFWRKGIDLAVKSMSKYHIDMIIKEEDDFEWRFSGIYGESRSEEKEKTWDTLRTLHGSFDLPWLCAGDFNEVLFEHEKEGGLPRSETAMEGFRRVLEDCDLHDLGCVGDVFTWRNNHHSVGSYTRERLDRALANTAWRCKFPLVRVINGDPRHSDHRPVIVEVGERELRRWEGPREVLRSFEARWLEEEECAAKVEEAWNLALLDDTTTLLELQGRVLGELWEWDRSVLGELKKRVKNARRELEKCRRRGLSQEALNREHVLRFKLERLEDQLHVYWKQRAHNSWLLSGDRNTKFFHAFASERKRKNGVKRLVDEGGGEVKGDRLKTYVTDQYQSLFFTQAGGNVEEVTGCVRQCVTREMNNFLLAPYSGEEVWKALESIGDLKAPGVDGIPAIFYKRFWGLIGERVKLEVLKVLNGGEMPPGWNDTIIVLIPKTDRPERLKDLRPISLCTVLYKLISKVMANRLKVVLPDVISPSQSAFVPGRLITDNVLLAYEITHYLKNKREGAMGAAAIKLDMKGLSAMLQKAERDRKIVGIKVCRTAPSVNHLFFADDSLILMRARSEEAAELKRILGVYERVSGQVINKEKSSILFGPNTSRAVRDELKTTLSISQEKWGERYLGLPVSIGISKKKTFAYLKQRIWCKVQGWQEKMLSKAGKEILIKSVAQAIPTYAMSCFDITKTLCDELSTMAWRLLTNPESLCGKVLKAKYFPNSSILECQAKDGISYSWRSILQGVELLKKGLVWRVGDGRQIRIWTDPWIPRGETRRPATPRGNSLLTGVDELMDPISGGWDEQLVWDTFWREDAEAILSIPIGEGVSDRPAWHFDSKGLFSVKSAYKVAVQHRDNETGRNAEASGGSTMGAQFPWHKIWQMKVPNKIQMFLWRFAHNSLPVRNNLKRRKIKAETVCPMCKRFDEDCGHIFFNCKNVRECWRVLQLEEARCCLAQCRSGKEVIEKIWTMSPETQVKIVVWLWRWWTARNKANAGERIQRTGDVCNSVYYHLTNFAKLKGPAKQRDQSPKVQWNPPPDGQYKLNVDAAFSSVTRRGGWGCVVRNNAGVVLDIGTGSIQRAGSALHAEALAALHGLERAEELGMTRIILETDASNLGKALTTDRFDSSLEGWLIVWPAMV</sequence>
<accession>A0AAQ3WHU8</accession>
<dbReference type="SUPFAM" id="SSF53098">
    <property type="entry name" value="Ribonuclease H-like"/>
    <property type="match status" value="1"/>
</dbReference>
<dbReference type="CDD" id="cd01650">
    <property type="entry name" value="RT_nLTR_like"/>
    <property type="match status" value="1"/>
</dbReference>
<dbReference type="InterPro" id="IPR044730">
    <property type="entry name" value="RNase_H-like_dom_plant"/>
</dbReference>
<dbReference type="AlphaFoldDB" id="A0AAQ3WHU8"/>
<evidence type="ECO:0000259" key="3">
    <source>
        <dbReference type="Pfam" id="PF13456"/>
    </source>
</evidence>
<feature type="domain" description="Reverse transcriptase zinc-binding" evidence="4">
    <location>
        <begin position="901"/>
        <end position="1001"/>
    </location>
</feature>
<dbReference type="CDD" id="cd06222">
    <property type="entry name" value="RNase_H_like"/>
    <property type="match status" value="1"/>
</dbReference>
<dbReference type="Pfam" id="PF03372">
    <property type="entry name" value="Exo_endo_phos"/>
    <property type="match status" value="1"/>
</dbReference>
<evidence type="ECO:0000259" key="2">
    <source>
        <dbReference type="Pfam" id="PF03372"/>
    </source>
</evidence>
<dbReference type="Pfam" id="PF13966">
    <property type="entry name" value="zf-RVT"/>
    <property type="match status" value="1"/>
</dbReference>
<feature type="domain" description="Endonuclease/exonuclease/phosphatase" evidence="2">
    <location>
        <begin position="5"/>
        <end position="225"/>
    </location>
</feature>
<gene>
    <name evidence="5" type="ORF">U9M48_011922</name>
</gene>
<dbReference type="InterPro" id="IPR000477">
    <property type="entry name" value="RT_dom"/>
</dbReference>
<dbReference type="SUPFAM" id="SSF56672">
    <property type="entry name" value="DNA/RNA polymerases"/>
    <property type="match status" value="1"/>
</dbReference>